<keyword evidence="2" id="KW-1185">Reference proteome</keyword>
<protein>
    <recommendedName>
        <fullName evidence="3">Osmotically inducible protein OsmC</fullName>
    </recommendedName>
</protein>
<dbReference type="AlphaFoldDB" id="A0A133VI50"/>
<evidence type="ECO:0000313" key="2">
    <source>
        <dbReference type="Proteomes" id="UP000070491"/>
    </source>
</evidence>
<evidence type="ECO:0008006" key="3">
    <source>
        <dbReference type="Google" id="ProtNLM"/>
    </source>
</evidence>
<reference evidence="1 2" key="1">
    <citation type="journal article" date="2016" name="Sci. Rep.">
        <title>Metabolic traits of an uncultured archaeal lineage -MSBL1- from brine pools of the Red Sea.</title>
        <authorList>
            <person name="Mwirichia R."/>
            <person name="Alam I."/>
            <person name="Rashid M."/>
            <person name="Vinu M."/>
            <person name="Ba-Alawi W."/>
            <person name="Anthony Kamau A."/>
            <person name="Kamanda Ngugi D."/>
            <person name="Goker M."/>
            <person name="Klenk H.P."/>
            <person name="Bajic V."/>
            <person name="Stingl U."/>
        </authorList>
    </citation>
    <scope>NUCLEOTIDE SEQUENCE [LARGE SCALE GENOMIC DNA]</scope>
    <source>
        <strain evidence="1">SCGC-AAA382F02</strain>
    </source>
</reference>
<dbReference type="Gene3D" id="3.30.300.20">
    <property type="match status" value="1"/>
</dbReference>
<dbReference type="Proteomes" id="UP000070491">
    <property type="component" value="Unassembled WGS sequence"/>
</dbReference>
<dbReference type="Pfam" id="PF02566">
    <property type="entry name" value="OsmC"/>
    <property type="match status" value="1"/>
</dbReference>
<evidence type="ECO:0000313" key="1">
    <source>
        <dbReference type="EMBL" id="KXB06094.1"/>
    </source>
</evidence>
<dbReference type="PANTHER" id="PTHR34352:SF1">
    <property type="entry name" value="PROTEIN YHFA"/>
    <property type="match status" value="1"/>
</dbReference>
<dbReference type="InterPro" id="IPR003718">
    <property type="entry name" value="OsmC/Ohr_fam"/>
</dbReference>
<dbReference type="InterPro" id="IPR015946">
    <property type="entry name" value="KH_dom-like_a/b"/>
</dbReference>
<name>A0A133VI50_9EURY</name>
<dbReference type="PATRIC" id="fig|1698282.3.peg.104"/>
<dbReference type="SUPFAM" id="SSF82784">
    <property type="entry name" value="OsmC-like"/>
    <property type="match status" value="1"/>
</dbReference>
<dbReference type="InterPro" id="IPR036102">
    <property type="entry name" value="OsmC/Ohrsf"/>
</dbReference>
<dbReference type="PANTHER" id="PTHR34352">
    <property type="entry name" value="PROTEIN YHFA"/>
    <property type="match status" value="1"/>
</dbReference>
<organism evidence="1 2">
    <name type="scientific">candidate division MSBL1 archaeon SCGC-AAA382F02</name>
    <dbReference type="NCBI Taxonomy" id="1698282"/>
    <lineage>
        <taxon>Archaea</taxon>
        <taxon>Methanobacteriati</taxon>
        <taxon>Methanobacteriota</taxon>
        <taxon>candidate division MSBL1</taxon>
    </lineage>
</organism>
<gene>
    <name evidence="1" type="ORF">AKJ53_01360</name>
</gene>
<sequence>MEVEVKNVEGLNFLGKADSGHWVVMDGPSEYGGTEGGSKPMELVLIALGGCTGMDVVSLLDKMKVNYDDLKIEVSASREEDHPKIFTEIQIKYKIWGNVPEEKVKKAINKSQEKYCSVSEILQNSAEVNYDYEIIEE</sequence>
<dbReference type="EMBL" id="LHYG01000015">
    <property type="protein sequence ID" value="KXB06094.1"/>
    <property type="molecule type" value="Genomic_DNA"/>
</dbReference>
<comment type="caution">
    <text evidence="1">The sequence shown here is derived from an EMBL/GenBank/DDBJ whole genome shotgun (WGS) entry which is preliminary data.</text>
</comment>
<dbReference type="Gene3D" id="2.20.25.10">
    <property type="match status" value="1"/>
</dbReference>
<accession>A0A133VI50</accession>
<proteinExistence type="predicted"/>